<keyword evidence="4" id="KW-0963">Cytoplasm</keyword>
<dbReference type="InterPro" id="IPR005139">
    <property type="entry name" value="PCRF"/>
</dbReference>
<comment type="similarity">
    <text evidence="1 4">Belongs to the prokaryotic/mitochondrial release factor family.</text>
</comment>
<dbReference type="GO" id="GO:0016149">
    <property type="term" value="F:translation release factor activity, codon specific"/>
    <property type="evidence" value="ECO:0007669"/>
    <property type="project" value="UniProtKB-UniRule"/>
</dbReference>
<evidence type="ECO:0000256" key="5">
    <source>
        <dbReference type="NCBIfam" id="TIGR00020"/>
    </source>
</evidence>
<dbReference type="PANTHER" id="PTHR43116:SF3">
    <property type="entry name" value="CLASS I PEPTIDE CHAIN RELEASE FACTOR"/>
    <property type="match status" value="1"/>
</dbReference>
<sequence>MSAETEALNDQIKQSVALLRRHLDWDVAIDRLAELNNRAEDPDLWNDSDAAQKLMRERTMLASQIEGVQRLEADVNDTIELVELAEMEGDEAVVAEALGTLRALAEEAKRRETESLLSGEADSNDCYLEVNAGAGGTEAQDWAEMLLRMYTRWAEQHGYKVTMMESSEGEQAGIKSATIQVTGPNAYGWLKTEAGVHRLVRISPFDAAARRQTSFASVWVYPVVDDSIEIEINEADLRVDTFRASGAGGQHVNKTESAIRITHIPTGIVVACQTDRSQHRNRATAMTMLKARMYEQELQRREAAAAQTEASKTDIGWGHQIRSYVLAPYQLVKDLRTNVEKTNPDAILDGDIDDFMAAALAARVGATRSEASAQAQ</sequence>
<dbReference type="AlphaFoldDB" id="A0A857FL15"/>
<evidence type="ECO:0000259" key="6">
    <source>
        <dbReference type="PROSITE" id="PS00745"/>
    </source>
</evidence>
<evidence type="ECO:0000256" key="3">
    <source>
        <dbReference type="ARBA" id="ARBA00022917"/>
    </source>
</evidence>
<dbReference type="HAMAP" id="MF_00094">
    <property type="entry name" value="Rel_fac_2"/>
    <property type="match status" value="1"/>
</dbReference>
<dbReference type="SUPFAM" id="SSF75620">
    <property type="entry name" value="Release factor"/>
    <property type="match status" value="1"/>
</dbReference>
<dbReference type="InterPro" id="IPR000352">
    <property type="entry name" value="Pep_chain_release_fac_I"/>
</dbReference>
<accession>A0A857FL15</accession>
<dbReference type="Proteomes" id="UP000464674">
    <property type="component" value="Chromosome"/>
</dbReference>
<dbReference type="Gene3D" id="3.30.160.20">
    <property type="match status" value="1"/>
</dbReference>
<protein>
    <recommendedName>
        <fullName evidence="4 5">Peptide chain release factor 2</fullName>
        <shortName evidence="4">RF-2</shortName>
    </recommendedName>
</protein>
<name>A0A857FL15_KOMXY</name>
<dbReference type="NCBIfam" id="TIGR00020">
    <property type="entry name" value="prfB"/>
    <property type="match status" value="1"/>
</dbReference>
<dbReference type="Gene3D" id="1.20.58.410">
    <property type="entry name" value="Release factor"/>
    <property type="match status" value="1"/>
</dbReference>
<feature type="modified residue" description="N5-methylglutamine" evidence="4">
    <location>
        <position position="250"/>
    </location>
</feature>
<dbReference type="InterPro" id="IPR045853">
    <property type="entry name" value="Pep_chain_release_fac_I_sf"/>
</dbReference>
<dbReference type="Gene3D" id="3.30.70.1660">
    <property type="match status" value="1"/>
</dbReference>
<evidence type="ECO:0000256" key="2">
    <source>
        <dbReference type="ARBA" id="ARBA00022481"/>
    </source>
</evidence>
<evidence type="ECO:0000256" key="4">
    <source>
        <dbReference type="HAMAP-Rule" id="MF_00094"/>
    </source>
</evidence>
<keyword evidence="2 4" id="KW-0488">Methylation</keyword>
<feature type="domain" description="Prokaryotic-type class I peptide chain release factors" evidence="6">
    <location>
        <begin position="243"/>
        <end position="259"/>
    </location>
</feature>
<dbReference type="Pfam" id="PF00472">
    <property type="entry name" value="RF-1"/>
    <property type="match status" value="1"/>
</dbReference>
<organism evidence="7 8">
    <name type="scientific">Komagataeibacter xylinus</name>
    <name type="common">Gluconacetobacter xylinus</name>
    <dbReference type="NCBI Taxonomy" id="28448"/>
    <lineage>
        <taxon>Bacteria</taxon>
        <taxon>Pseudomonadati</taxon>
        <taxon>Pseudomonadota</taxon>
        <taxon>Alphaproteobacteria</taxon>
        <taxon>Acetobacterales</taxon>
        <taxon>Acetobacteraceae</taxon>
        <taxon>Komagataeibacter</taxon>
    </lineage>
</organism>
<comment type="subcellular location">
    <subcellularLocation>
        <location evidence="4">Cytoplasm</location>
    </subcellularLocation>
</comment>
<dbReference type="OrthoDB" id="9806673at2"/>
<dbReference type="PANTHER" id="PTHR43116">
    <property type="entry name" value="PEPTIDE CHAIN RELEASE FACTOR 2"/>
    <property type="match status" value="1"/>
</dbReference>
<evidence type="ECO:0000313" key="7">
    <source>
        <dbReference type="EMBL" id="QHC34943.1"/>
    </source>
</evidence>
<keyword evidence="3 4" id="KW-0648">Protein biosynthesis</keyword>
<comment type="function">
    <text evidence="4">Peptide chain release factor 2 directs the termination of translation in response to the peptide chain termination codons UGA and UAA.</text>
</comment>
<dbReference type="EMBL" id="CP041348">
    <property type="protein sequence ID" value="QHC34943.1"/>
    <property type="molecule type" value="Genomic_DNA"/>
</dbReference>
<evidence type="ECO:0000313" key="8">
    <source>
        <dbReference type="Proteomes" id="UP000464674"/>
    </source>
</evidence>
<dbReference type="SMART" id="SM00937">
    <property type="entry name" value="PCRF"/>
    <property type="match status" value="1"/>
</dbReference>
<dbReference type="PROSITE" id="PS00745">
    <property type="entry name" value="RF_PROK_I"/>
    <property type="match status" value="1"/>
</dbReference>
<comment type="PTM">
    <text evidence="4">Methylated by PrmC. Methylation increases the termination efficiency of RF2.</text>
</comment>
<dbReference type="FunFam" id="3.30.160.20:FF:000010">
    <property type="entry name" value="Peptide chain release factor 2"/>
    <property type="match status" value="1"/>
</dbReference>
<dbReference type="InterPro" id="IPR004374">
    <property type="entry name" value="PrfB"/>
</dbReference>
<reference evidence="7 8" key="1">
    <citation type="journal article" date="2020" name="Carbohydr. Polym.">
        <title>Characterization and optimization of production of bacterial cellulose from strain CGMCC 17276 based on whole-genome analysis.</title>
        <authorList>
            <person name="Lu T."/>
            <person name="Gao H."/>
            <person name="Liao B."/>
            <person name="Wu J."/>
            <person name="Zhang W."/>
            <person name="Huang J."/>
            <person name="Liu M."/>
            <person name="Huang J."/>
            <person name="Chang Z."/>
            <person name="Jin M."/>
            <person name="Yi Z."/>
            <person name="Jiang D."/>
        </authorList>
    </citation>
    <scope>NUCLEOTIDE SEQUENCE [LARGE SCALE GENOMIC DNA]</scope>
    <source>
        <strain evidence="7 8">CGMCC 17276</strain>
    </source>
</reference>
<dbReference type="Pfam" id="PF03462">
    <property type="entry name" value="PCRF"/>
    <property type="match status" value="1"/>
</dbReference>
<proteinExistence type="inferred from homology"/>
<dbReference type="GO" id="GO:0005737">
    <property type="term" value="C:cytoplasm"/>
    <property type="evidence" value="ECO:0007669"/>
    <property type="project" value="UniProtKB-SubCell"/>
</dbReference>
<gene>
    <name evidence="4" type="primary">prfB</name>
    <name evidence="7" type="ORF">FMA36_04975</name>
</gene>
<dbReference type="RefSeq" id="WP_159261277.1">
    <property type="nucleotide sequence ID" value="NZ_CP041348.1"/>
</dbReference>
<evidence type="ECO:0000256" key="1">
    <source>
        <dbReference type="ARBA" id="ARBA00010835"/>
    </source>
</evidence>